<feature type="non-terminal residue" evidence="1">
    <location>
        <position position="64"/>
    </location>
</feature>
<protein>
    <submittedName>
        <fullName evidence="1">Uncharacterized protein</fullName>
    </submittedName>
</protein>
<reference evidence="1" key="1">
    <citation type="submission" date="2018-05" db="EMBL/GenBank/DDBJ databases">
        <authorList>
            <person name="Lanie J.A."/>
            <person name="Ng W.-L."/>
            <person name="Kazmierczak K.M."/>
            <person name="Andrzejewski T.M."/>
            <person name="Davidsen T.M."/>
            <person name="Wayne K.J."/>
            <person name="Tettelin H."/>
            <person name="Glass J.I."/>
            <person name="Rusch D."/>
            <person name="Podicherti R."/>
            <person name="Tsui H.-C.T."/>
            <person name="Winkler M.E."/>
        </authorList>
    </citation>
    <scope>NUCLEOTIDE SEQUENCE</scope>
</reference>
<dbReference type="AlphaFoldDB" id="A0A382SM75"/>
<organism evidence="1">
    <name type="scientific">marine metagenome</name>
    <dbReference type="NCBI Taxonomy" id="408172"/>
    <lineage>
        <taxon>unclassified sequences</taxon>
        <taxon>metagenomes</taxon>
        <taxon>ecological metagenomes</taxon>
    </lineage>
</organism>
<dbReference type="Gene3D" id="3.90.550.10">
    <property type="entry name" value="Spore Coat Polysaccharide Biosynthesis Protein SpsA, Chain A"/>
    <property type="match status" value="1"/>
</dbReference>
<gene>
    <name evidence="1" type="ORF">METZ01_LOCUS363924</name>
</gene>
<accession>A0A382SM75</accession>
<dbReference type="EMBL" id="UINC01130174">
    <property type="protein sequence ID" value="SVD11070.1"/>
    <property type="molecule type" value="Genomic_DNA"/>
</dbReference>
<evidence type="ECO:0000313" key="1">
    <source>
        <dbReference type="EMBL" id="SVD11070.1"/>
    </source>
</evidence>
<dbReference type="SUPFAM" id="SSF53448">
    <property type="entry name" value="Nucleotide-diphospho-sugar transferases"/>
    <property type="match status" value="1"/>
</dbReference>
<proteinExistence type="predicted"/>
<name>A0A382SM75_9ZZZZ</name>
<sequence length="64" mass="7494">VNVHHHQNLVESFLSRKRFRLWVSSVYEANLLGTAGTLRKNISYFKDSTVLLVHADNWCQCDFE</sequence>
<feature type="non-terminal residue" evidence="1">
    <location>
        <position position="1"/>
    </location>
</feature>
<dbReference type="InterPro" id="IPR029044">
    <property type="entry name" value="Nucleotide-diphossugar_trans"/>
</dbReference>